<sequence length="3570" mass="374131">MRLKKIMMVVLLSIISLTTAVAIIDSNAISVAATHVDGVGPFTKIASGDLNAIGLRTNGTVMVSGYNQYGQLGTGNVTRQNKFVTIDTSFIPDTIVDVVSGEHTSALITANGDLYMTGRNDYYQLGKGNTTTQRTFTKVFSNVKQVALGETWTLILDNDGNLWGVGRNNNGQLGVSSTTTIQTPVIVASNVKDVQAVNGEFGHGQSSSYYISTTGQLYSTGANGYHQLGLNNGSTADVRGWTLVSAVPAGTISSMNAKKSAFSYVSTDGHFYFVGYDIWGESGLGSQSTTVRQLTQNPYVSNVKQVFRSTTASFIQMNDGSLWAAGTNDANDLGFKCSGNTNETKFQNVADPICSSGSVTYKSTNMTNARGMAGGYYGNLALNEDGYLYGAGDPAYGFMGSASGYQRTFSAIDPQRVIADPTIELKNVFGDETTVNPSTVTVGPKQDDVSAGAPEVSAIWRIIDVDSGAIVKSGVQSLKTGAITLDVASYELPVGTYRFYVLRAATGVQSAAGEKVFTIEAPVITADSEVTYERGIIKDEAQFLSDIHASTDEGSPITSNFISAANLNAVGDYTITLNATNPSGVPAVPRTVTVHIVDTTAPVITADAEITYERGVIKTETEFLTDIHATLNEPGTISSNFVAQVSLNVSGNYIVTLTAVDTAGNAAVPATVIVHIEDTTPPVLTADTAITYERGIAKTEAEFLADIQATLNEPGTITSDFVSQVNMNTTGIYTVTVNGADSAGNPATPVTVQVTVEDTIAPIITANKEITLSQFSPISESDFFTAINASTDDGSPITSDFDSIVDFDVDGTYTVTLQAVDSSGNVATPVTVSVHIVNTTTPIINADTEYTYEKGSVVSEGDFLTNINARTNDGSIVTSNFAATVNLDVVNTYTVQLDASNANGAAEPLLVTVHVVDTTPPVLSADSTITYERGTAKTEEQFLTEVNATINEPGTITSDFATKVNMNVSGVYTVTILATDTAGNAATPVTVTVTIEDTTKPIIDARGIFSYERGTTRSEAEFLSDINATLNEPGTITSDFTTVVNLDVSGVYTVTLNATDLAGNTADPVIVTVTVEDTIKPIITATTPYTYERGVVRTEAEFLVDISAEINEPGTITSDFDTIVDLDVSGTYTVTLNATDLAGNQADPFTVEVIVEDTIAPVINNDPSFTYERGVTRTETEFLSDINASTDDGSPITSDFATAVNLNTVGEYTVILNAKDLAGNEATPVSVIVYVVDTTSPVLTADAMIQYTKGDIVDEATFLANVHAVLDEPGTISSDFDSAVDMTTIGVYTVTMSGLDTAGNASNIVTVQVVVKDDNTAIDTNNDEMIAAYPFTVEESELTSADFVALAQAKAWSLADGSDVAVTMSSPKPTTSGTFNITYTTAKGTSITIEVVVTDNVAPVITADAEITYERGISKTEAEFLTDINATLNEPGTITSDFVTIVQLNVAGDYTVTLNATDTENNPAAPVFVTVHVMDTINPILTADATITYTKGTVQTEAEFLSAVSASLNEPGTITSDFDSVADLGTSGVYAVTINGQDTVGNVANPVRVVVVVTDGENTIIDNGNNELIKAYPFTINLSNVAGADFIHLAQVKAWNLSDGSIVSATMVGTKPTAGGVFPVTFETVKGTSIAVDVTVIDDVSPTMTADEEIRYELGTVRSETEFLADIHAALDEPGTMTSDFATAADLDTVGVYFVSVYGYDTANNASNIVSVRVIVTDGQNTHINNGEMISAYPFTMNLSEVATADYVALANAKAWNLASGNEIAVNILTKPITAGDHVLTYTTDLGTIISVDVTVLDDVAPILTADSPITYERGITKTAAEFLTDVNAMLDEEGTITSDFDSVVNLDVSGTYNVTISGQDTAGNASNTVTVSVIVEDTTAPVLTANSPVIYERGTTKTEAEFFTDVSATLNEPGTISSNFAAVVQLDTAGVYNVNISGQDTAGNVSNTVTVRVIVTDDENTVIDNTNNEMISAYPFTVNESQLAATDFVAAANAKAWNLTDGNTVPVSLVGTKPTTSGVHAVTFTTAKGTEITVDVTVIDDVAPILTATNVISYEVGTAKTGTEFLNDISAILNEPGTISSDFETVVNLDTIGVYFVMVSGQDTAGNASNTVKVRVTITDSSNTIIDETNGEMIAAYPFTINLSQVAAADFVNLAQARGWSLVDGSDVAVNMTNAKPTVGGTYPVIFATSKGTTITVDITVVDDVAPIITASSAITYERGSNKLEAQFLVDVAATLNEPGTITSDFATVVNMDVSGTYTVTLNATDTAGNAATPVTVTVTIVDTGAPTLSADERVTYTLGTAKTEAQFLADVHAALDEPGTISSDFATVVDLNTAGVYNVTLNGVDNDNNASNSVVVRVLVTDDENTVIDNTNDEMIRAYPFTIHLSQVAAADFVALADAKAWDLESGSIVPVSMSGNKPAIGGVFVVTFETAKGTSITVNVTVIDDVAPILTADSVMSYEVNTTKTEAEFLSDIHAALNEPGTITSDFDPADLNTVGIYFVTVSGSDTAGNHANDIIVRVNVTDSENTVIDEANAEMIAAYPFTINLSDVAAADFVTLANARGWSLVDGSDVAVRLTSTKPTTGGTYPMTFATTKGTAITIDVTVVDNVPPVLTADVSFEYELGTSQADTGFLSDVNATLDEPGTISSNFETVVNLNVVGVYFVDISGQDSAGNASNVVSVRVAVLDGSNTIINPTNEELIAAYPFSIHLSAVASANFVDLASAQAWSLADGSDVAVTMTSAKPTVGGVHTVTFATTKGTSISVPVTVVDDVPPVLTADARIIYAKATVKDEAGFLVDVNAVLNESGTISSDFASVVDMNTAGVYVVTLSGQDTVGNASNQVSVRVVVTDGDNTKIDPSYDEMIRAYPFTVNLSDVAAADFVTLAQARGWSLVDGSNVAVSMTSTKPTAGGTYPVTFATSQGTSITVNVTVVDDVAPTLTADSSIAYEKGTVVSEAQFLADIHAVLDEPGTISSNIATVVDFNAVGVYTVTLSGADTAGNASNVVTAQVVITDSDNTVVDNNNNEMIAAYPFIINLSDVETADFVALAQAQAWNLADGSNVAVTMTSSKPTSGGSYDVTFASAKGTSITVRITVDDDIPPVISADSEYTYERTATITEAQFLTDINATTDDGSGVTSDFASVVDLNVVGDYIVTLQAMDISGNQATPVTVTVHVIDTTKPVITADASIIYVRGDMKDEAEFLTDIHAQLNEPGTITSDFDTAVDMNLSGTYTVILNATDTAGNVADPFTVTVRVQDDVPPVITVDPQIEYPLNTVKTDAEFLADVNAVLDEPGTITSDFETVVDSSVAGVYDVTVNAEDADGNQANPVHVLVLITDAPNTVIDTANQEFVKAYPFTINLGDVTSSNFVTLANAQAWDLNTGQPITITLASPKPTGAGTHSVTFATSKGTQITVEVTVQAADVFITLDTTAVQYLVNVIPTDQELIDAYGVNVELVYPNQRNARALPVNVVVSIDRSNIDYTRVGTYTITFTATDILSGNSASTDGEYIVYANPEPPVDTTDNNSTDNNSGLPSTGQNLIEVTGIGAGLVIIGGIIVGVKRRRRK</sequence>
<feature type="domain" description="Internalin I Ig-like" evidence="9">
    <location>
        <begin position="3106"/>
        <end position="3180"/>
    </location>
</feature>
<dbReference type="Proteomes" id="UP000306912">
    <property type="component" value="Unassembled WGS sequence"/>
</dbReference>
<feature type="domain" description="Internalin I Ig-like" evidence="9">
    <location>
        <begin position="682"/>
        <end position="756"/>
    </location>
</feature>
<evidence type="ECO:0000256" key="5">
    <source>
        <dbReference type="SAM" id="MobiDB-lite"/>
    </source>
</evidence>
<dbReference type="PROSITE" id="PS50012">
    <property type="entry name" value="RCC1_3"/>
    <property type="match status" value="2"/>
</dbReference>
<feature type="domain" description="Internalin I Ig-like" evidence="9">
    <location>
        <begin position="842"/>
        <end position="915"/>
    </location>
</feature>
<feature type="domain" description="Internalin I Ig-like" evidence="9">
    <location>
        <begin position="2212"/>
        <end position="2286"/>
    </location>
</feature>
<dbReference type="RefSeq" id="WP_138190913.1">
    <property type="nucleotide sequence ID" value="NZ_VBWP01000005.1"/>
</dbReference>
<proteinExistence type="predicted"/>
<keyword evidence="6" id="KW-1133">Transmembrane helix</keyword>
<dbReference type="Pfam" id="PF13540">
    <property type="entry name" value="RCC1_2"/>
    <property type="match status" value="2"/>
</dbReference>
<evidence type="ECO:0000256" key="6">
    <source>
        <dbReference type="SAM" id="Phobius"/>
    </source>
</evidence>
<feature type="domain" description="Internalin I Ig-like" evidence="9">
    <location>
        <begin position="762"/>
        <end position="836"/>
    </location>
</feature>
<keyword evidence="4" id="KW-0572">Peptidoglycan-anchor</keyword>
<feature type="signal peptide" evidence="7">
    <location>
        <begin position="1"/>
        <end position="22"/>
    </location>
</feature>
<dbReference type="EMBL" id="VBWP01000005">
    <property type="protein sequence ID" value="TLG73776.1"/>
    <property type="molecule type" value="Genomic_DNA"/>
</dbReference>
<keyword evidence="3 7" id="KW-0732">Signal</keyword>
<evidence type="ECO:0000256" key="7">
    <source>
        <dbReference type="SAM" id="SignalP"/>
    </source>
</evidence>
<feature type="domain" description="Internalin I Ig-like" evidence="9">
    <location>
        <begin position="2292"/>
        <end position="2366"/>
    </location>
</feature>
<evidence type="ECO:0000259" key="8">
    <source>
        <dbReference type="Pfam" id="PF00746"/>
    </source>
</evidence>
<keyword evidence="1" id="KW-0134">Cell wall</keyword>
<dbReference type="InterPro" id="IPR019931">
    <property type="entry name" value="LPXTG_anchor"/>
</dbReference>
<dbReference type="NCBIfam" id="NF033932">
    <property type="entry name" value="LapB_rpt_80"/>
    <property type="match status" value="26"/>
</dbReference>
<evidence type="ECO:0000256" key="2">
    <source>
        <dbReference type="ARBA" id="ARBA00022525"/>
    </source>
</evidence>
<feature type="domain" description="Internalin I Ig-like" evidence="9">
    <location>
        <begin position="522"/>
        <end position="596"/>
    </location>
</feature>
<reference evidence="10 11" key="1">
    <citation type="submission" date="2019-05" db="EMBL/GenBank/DDBJ databases">
        <title>Culicoidintestinum kansasii gen. nov., sp. nov. from the gastrointestinal tract of the biting midge, Culicoides sonorensis.</title>
        <authorList>
            <person name="Neupane S."/>
            <person name="Ghosh A."/>
            <person name="Gunther S."/>
            <person name="Martin K."/>
            <person name="Zurek L."/>
        </authorList>
    </citation>
    <scope>NUCLEOTIDE SEQUENCE [LARGE SCALE GENOMIC DNA]</scope>
    <source>
        <strain evidence="10 11">CS-1</strain>
    </source>
</reference>
<feature type="domain" description="Internalin I Ig-like" evidence="9">
    <location>
        <begin position="602"/>
        <end position="676"/>
    </location>
</feature>
<accession>A0A5R8QBY6</accession>
<comment type="caution">
    <text evidence="10">The sequence shown here is derived from an EMBL/GenBank/DDBJ whole genome shotgun (WGS) entry which is preliminary data.</text>
</comment>
<feature type="domain" description="Internalin I Ig-like" evidence="9">
    <location>
        <begin position="1403"/>
        <end position="1477"/>
    </location>
</feature>
<feature type="domain" description="Internalin I Ig-like" evidence="9">
    <location>
        <begin position="1483"/>
        <end position="1557"/>
    </location>
</feature>
<feature type="domain" description="Internalin I Ig-like" evidence="9">
    <location>
        <begin position="1886"/>
        <end position="1960"/>
    </location>
</feature>
<feature type="compositionally biased region" description="Low complexity" evidence="5">
    <location>
        <begin position="3524"/>
        <end position="3535"/>
    </location>
</feature>
<feature type="domain" description="Gram-positive cocci surface proteins LPxTG" evidence="8">
    <location>
        <begin position="3531"/>
        <end position="3569"/>
    </location>
</feature>
<evidence type="ECO:0000256" key="4">
    <source>
        <dbReference type="ARBA" id="ARBA00023088"/>
    </source>
</evidence>
<feature type="transmembrane region" description="Helical" evidence="6">
    <location>
        <begin position="3544"/>
        <end position="3564"/>
    </location>
</feature>
<feature type="domain" description="Internalin I Ig-like" evidence="9">
    <location>
        <begin position="2780"/>
        <end position="2854"/>
    </location>
</feature>
<name>A0A5R8QBY6_9FIRM</name>
<evidence type="ECO:0000256" key="3">
    <source>
        <dbReference type="ARBA" id="ARBA00022729"/>
    </source>
</evidence>
<feature type="domain" description="Internalin I Ig-like" evidence="9">
    <location>
        <begin position="3266"/>
        <end position="3340"/>
    </location>
</feature>
<feature type="chain" id="PRO_5024433219" evidence="7">
    <location>
        <begin position="23"/>
        <end position="3570"/>
    </location>
</feature>
<feature type="domain" description="Internalin I Ig-like" evidence="9">
    <location>
        <begin position="2049"/>
        <end position="2123"/>
    </location>
</feature>
<dbReference type="OrthoDB" id="3193440at2"/>
<keyword evidence="6" id="KW-0812">Transmembrane</keyword>
<feature type="domain" description="Internalin I Ig-like" evidence="9">
    <location>
        <begin position="2943"/>
        <end position="3016"/>
    </location>
</feature>
<evidence type="ECO:0000259" key="9">
    <source>
        <dbReference type="Pfam" id="PF18981"/>
    </source>
</evidence>
<keyword evidence="11" id="KW-1185">Reference proteome</keyword>
<evidence type="ECO:0000256" key="1">
    <source>
        <dbReference type="ARBA" id="ARBA00022512"/>
    </source>
</evidence>
<keyword evidence="2" id="KW-0964">Secreted</keyword>
<dbReference type="Pfam" id="PF18981">
    <property type="entry name" value="InlK_D3"/>
    <property type="match status" value="25"/>
</dbReference>
<evidence type="ECO:0000313" key="10">
    <source>
        <dbReference type="EMBL" id="TLG73776.1"/>
    </source>
</evidence>
<feature type="domain" description="Internalin I Ig-like" evidence="9">
    <location>
        <begin position="1001"/>
        <end position="1075"/>
    </location>
</feature>
<dbReference type="Gene3D" id="2.60.40.10">
    <property type="entry name" value="Immunoglobulins"/>
    <property type="match status" value="25"/>
</dbReference>
<feature type="domain" description="Internalin I Ig-like" evidence="9">
    <location>
        <begin position="1241"/>
        <end position="1315"/>
    </location>
</feature>
<feature type="domain" description="Internalin I Ig-like" evidence="9">
    <location>
        <begin position="2455"/>
        <end position="2528"/>
    </location>
</feature>
<feature type="domain" description="Internalin I Ig-like" evidence="9">
    <location>
        <begin position="2617"/>
        <end position="2691"/>
    </location>
</feature>
<feature type="region of interest" description="Disordered" evidence="5">
    <location>
        <begin position="3519"/>
        <end position="3539"/>
    </location>
</feature>
<protein>
    <submittedName>
        <fullName evidence="10">LPXTG cell wall anchor domain-containing protein</fullName>
    </submittedName>
</protein>
<dbReference type="InterPro" id="IPR009091">
    <property type="entry name" value="RCC1/BLIP-II"/>
</dbReference>
<dbReference type="NCBIfam" id="TIGR01167">
    <property type="entry name" value="LPXTG_anchor"/>
    <property type="match status" value="1"/>
</dbReference>
<dbReference type="SUPFAM" id="SSF50985">
    <property type="entry name" value="RCC1/BLIP-II"/>
    <property type="match status" value="1"/>
</dbReference>
<dbReference type="PANTHER" id="PTHR24273:SF32">
    <property type="entry name" value="HYALIN"/>
    <property type="match status" value="1"/>
</dbReference>
<feature type="domain" description="Internalin I Ig-like" evidence="9">
    <location>
        <begin position="1161"/>
        <end position="1235"/>
    </location>
</feature>
<dbReference type="Gene3D" id="2.130.10.30">
    <property type="entry name" value="Regulator of chromosome condensation 1/beta-lactamase-inhibitor protein II"/>
    <property type="match status" value="2"/>
</dbReference>
<feature type="domain" description="Internalin I Ig-like" evidence="9">
    <location>
        <begin position="921"/>
        <end position="995"/>
    </location>
</feature>
<feature type="domain" description="Internalin I Ig-like" evidence="9">
    <location>
        <begin position="1646"/>
        <end position="1720"/>
    </location>
</feature>
<gene>
    <name evidence="10" type="ORF">FEZ08_06490</name>
</gene>
<dbReference type="PANTHER" id="PTHR24273">
    <property type="entry name" value="FI04643P-RELATED"/>
    <property type="match status" value="1"/>
</dbReference>
<feature type="domain" description="Internalin I Ig-like" evidence="9">
    <location>
        <begin position="1081"/>
        <end position="1155"/>
    </location>
</feature>
<feature type="domain" description="Internalin I Ig-like" evidence="9">
    <location>
        <begin position="3186"/>
        <end position="3260"/>
    </location>
</feature>
<dbReference type="InterPro" id="IPR013783">
    <property type="entry name" value="Ig-like_fold"/>
</dbReference>
<dbReference type="InterPro" id="IPR044056">
    <property type="entry name" value="InlI_Ig-like"/>
</dbReference>
<dbReference type="Pfam" id="PF00746">
    <property type="entry name" value="Gram_pos_anchor"/>
    <property type="match status" value="1"/>
</dbReference>
<dbReference type="InParanoid" id="A0A5R8QBY6"/>
<evidence type="ECO:0000313" key="11">
    <source>
        <dbReference type="Proteomes" id="UP000306912"/>
    </source>
</evidence>
<feature type="domain" description="Internalin I Ig-like" evidence="9">
    <location>
        <begin position="1806"/>
        <end position="1880"/>
    </location>
</feature>
<organism evidence="10 11">
    <name type="scientific">Culicoidibacter larvae</name>
    <dbReference type="NCBI Taxonomy" id="2579976"/>
    <lineage>
        <taxon>Bacteria</taxon>
        <taxon>Bacillati</taxon>
        <taxon>Bacillota</taxon>
        <taxon>Culicoidibacteria</taxon>
        <taxon>Culicoidibacterales</taxon>
        <taxon>Culicoidibacteraceae</taxon>
        <taxon>Culicoidibacter</taxon>
    </lineage>
</organism>
<keyword evidence="6" id="KW-0472">Membrane</keyword>
<dbReference type="InterPro" id="IPR000408">
    <property type="entry name" value="Reg_chr_condens"/>
</dbReference>